<dbReference type="PANTHER" id="PTHR21600">
    <property type="entry name" value="MITOCHONDRIAL RNA PSEUDOURIDINE SYNTHASE"/>
    <property type="match status" value="1"/>
</dbReference>
<dbReference type="SUPFAM" id="SSF55120">
    <property type="entry name" value="Pseudouridine synthase"/>
    <property type="match status" value="1"/>
</dbReference>
<name>A0AAD5BED6_9ASCO</name>
<keyword evidence="3" id="KW-1185">Reference proteome</keyword>
<dbReference type="GO" id="GO:0003723">
    <property type="term" value="F:RNA binding"/>
    <property type="evidence" value="ECO:0007669"/>
    <property type="project" value="InterPro"/>
</dbReference>
<gene>
    <name evidence="2" type="ORF">KGF57_002893</name>
</gene>
<dbReference type="GeneID" id="76150952"/>
<dbReference type="InterPro" id="IPR006224">
    <property type="entry name" value="PsdUridine_synth_RluA-like_CS"/>
</dbReference>
<dbReference type="InterPro" id="IPR020103">
    <property type="entry name" value="PsdUridine_synth_cat_dom_sf"/>
</dbReference>
<dbReference type="PROSITE" id="PS01129">
    <property type="entry name" value="PSI_RLU"/>
    <property type="match status" value="1"/>
</dbReference>
<feature type="domain" description="Pseudouridine synthase RsuA/RluA-like" evidence="1">
    <location>
        <begin position="132"/>
        <end position="283"/>
    </location>
</feature>
<evidence type="ECO:0000313" key="2">
    <source>
        <dbReference type="EMBL" id="KAI5958085.1"/>
    </source>
</evidence>
<sequence length="421" mass="48441">MAPPSHPSPEIVQPCSVMPRYVFEKGLRKVLPYYVNYQTHAKQRWVGRTLVETYVNDFGEPLDGVINDIHQGKLRVVTNVGTSLPSNAITDPETLLQRKVDSKDVVYHLKHKHEPSIPWQEEVPIVFEDDEIIVVNKPSGVPTHPSGNYMRNSLSEIVKEMYKFDSIWTCHRLDKVTSGVLILCKTRDSAIKFSNLLQDKKNKVKKIYLARVKGEFPSRELSYKCPIFAVNMNGYLQPGDLENLQADTTTMFQRLSYNRKLNESIVQCQPISGKFHQIRIHLRNLGYPISNDQFYDPDEASGTYFAKSKLELSLYERLFRAYPVFREAAALGRQQTGPNSLDLLKVIQSSTDLNIQKQLRDLKRAHSDNLMSRKSAVCTECKRPLFDEDHVANSSIYLHALRFEYDKHIFETDFPSWATID</sequence>
<dbReference type="EMBL" id="JAIHNG010000119">
    <property type="protein sequence ID" value="KAI5958085.1"/>
    <property type="molecule type" value="Genomic_DNA"/>
</dbReference>
<dbReference type="Proteomes" id="UP001204833">
    <property type="component" value="Unassembled WGS sequence"/>
</dbReference>
<proteinExistence type="predicted"/>
<organism evidence="2 3">
    <name type="scientific">Candida theae</name>
    <dbReference type="NCBI Taxonomy" id="1198502"/>
    <lineage>
        <taxon>Eukaryota</taxon>
        <taxon>Fungi</taxon>
        <taxon>Dikarya</taxon>
        <taxon>Ascomycota</taxon>
        <taxon>Saccharomycotina</taxon>
        <taxon>Pichiomycetes</taxon>
        <taxon>Debaryomycetaceae</taxon>
        <taxon>Candida/Lodderomyces clade</taxon>
        <taxon>Candida</taxon>
    </lineage>
</organism>
<evidence type="ECO:0000313" key="3">
    <source>
        <dbReference type="Proteomes" id="UP001204833"/>
    </source>
</evidence>
<dbReference type="CDD" id="cd02557">
    <property type="entry name" value="PseudoU_synth_ScRIB2"/>
    <property type="match status" value="1"/>
</dbReference>
<evidence type="ECO:0000259" key="1">
    <source>
        <dbReference type="Pfam" id="PF00849"/>
    </source>
</evidence>
<dbReference type="InterPro" id="IPR050188">
    <property type="entry name" value="RluA_PseudoU_synthase"/>
</dbReference>
<accession>A0AAD5BED6</accession>
<protein>
    <recommendedName>
        <fullName evidence="1">Pseudouridine synthase RsuA/RluA-like domain-containing protein</fullName>
    </recommendedName>
</protein>
<dbReference type="GO" id="GO:0009982">
    <property type="term" value="F:pseudouridine synthase activity"/>
    <property type="evidence" value="ECO:0007669"/>
    <property type="project" value="InterPro"/>
</dbReference>
<dbReference type="Gene3D" id="3.30.2350.10">
    <property type="entry name" value="Pseudouridine synthase"/>
    <property type="match status" value="1"/>
</dbReference>
<comment type="caution">
    <text evidence="2">The sequence shown here is derived from an EMBL/GenBank/DDBJ whole genome shotgun (WGS) entry which is preliminary data.</text>
</comment>
<dbReference type="AlphaFoldDB" id="A0AAD5BED6"/>
<dbReference type="InterPro" id="IPR006145">
    <property type="entry name" value="PsdUridine_synth_RsuA/RluA"/>
</dbReference>
<reference evidence="2 3" key="1">
    <citation type="journal article" date="2022" name="DNA Res.">
        <title>Genome analysis of five recently described species of the CUG-Ser clade uncovers Candida theae as a new hybrid lineage with pathogenic potential in the Candida parapsilosis species complex.</title>
        <authorList>
            <person name="Mixao V."/>
            <person name="Del Olmo V."/>
            <person name="Hegedusova E."/>
            <person name="Saus E."/>
            <person name="Pryszcz L."/>
            <person name="Cillingova A."/>
            <person name="Nosek J."/>
            <person name="Gabaldon T."/>
        </authorList>
    </citation>
    <scope>NUCLEOTIDE SEQUENCE [LARGE SCALE GENOMIC DNA]</scope>
    <source>
        <strain evidence="2 3">CBS 12239</strain>
    </source>
</reference>
<dbReference type="PANTHER" id="PTHR21600:SF40">
    <property type="entry name" value="PSEUDOURIDYLATE SYNTHASE RPUSD2"/>
    <property type="match status" value="1"/>
</dbReference>
<dbReference type="RefSeq" id="XP_051608720.1">
    <property type="nucleotide sequence ID" value="XM_051752254.1"/>
</dbReference>
<dbReference type="GO" id="GO:0000455">
    <property type="term" value="P:enzyme-directed rRNA pseudouridine synthesis"/>
    <property type="evidence" value="ECO:0007669"/>
    <property type="project" value="TreeGrafter"/>
</dbReference>
<dbReference type="Pfam" id="PF00849">
    <property type="entry name" value="PseudoU_synth_2"/>
    <property type="match status" value="1"/>
</dbReference>